<sequence length="407" mass="46042">MATEDIAKSLEDSNLESETKEDIVTPWDVAGADDTGIDYDKLIKRFGSSKVDNEVIAKLEKVAGKPVHHLIRRGIFFSHRDLFTLLNLWEQGKRFYLYTGRGPSSESMHLGHLIPFVVTKWLQEAFDIPLVIQMTDDEKALWKNIEIEEALRLTKENVKDIIAMGFDPSKTFIFSSLTYMGQCPEYYRNVIRIQKCVTFNQVKGIFGFGDSDVIGKIGFPAVQAAPALSSTFPHIFGKEKVPVLIPCAIDQDPYFRMTRDVAPRLGFPKPALLHSTFFPALQGAKTKMSASDLNSAIFLTDTPKQIKTKINKHAFSGGRVTVEEHREFGGNTDIDVPYQLLRFFLEDDPELEKIRIAYSSGEMLSGEIKKLAIECLQPIVAKHQESRKSITEDVLELFMTPRKLNFK</sequence>
<dbReference type="NCBIfam" id="TIGR00233">
    <property type="entry name" value="trpS"/>
    <property type="match status" value="1"/>
</dbReference>
<dbReference type="GO" id="GO:0005524">
    <property type="term" value="F:ATP binding"/>
    <property type="evidence" value="ECO:0007669"/>
    <property type="project" value="UniProtKB-KW"/>
</dbReference>
<dbReference type="Proteomes" id="UP000183832">
    <property type="component" value="Unassembled WGS sequence"/>
</dbReference>
<evidence type="ECO:0000256" key="5">
    <source>
        <dbReference type="ARBA" id="ARBA00022490"/>
    </source>
</evidence>
<dbReference type="InterPro" id="IPR001412">
    <property type="entry name" value="aa-tRNA-synth_I_CS"/>
</dbReference>
<dbReference type="InterPro" id="IPR002305">
    <property type="entry name" value="aa-tRNA-synth_Ic"/>
</dbReference>
<dbReference type="InterPro" id="IPR002306">
    <property type="entry name" value="Trp-tRNA-ligase"/>
</dbReference>
<keyword evidence="5" id="KW-0963">Cytoplasm</keyword>
<dbReference type="FunFam" id="1.10.240.10:FF:000003">
    <property type="entry name" value="Tryptophan--tRNA ligase, cytoplasmic"/>
    <property type="match status" value="1"/>
</dbReference>
<evidence type="ECO:0000256" key="2">
    <source>
        <dbReference type="ARBA" id="ARBA00005594"/>
    </source>
</evidence>
<dbReference type="GO" id="GO:0006436">
    <property type="term" value="P:tryptophanyl-tRNA aminoacylation"/>
    <property type="evidence" value="ECO:0007669"/>
    <property type="project" value="InterPro"/>
</dbReference>
<dbReference type="PANTHER" id="PTHR10055:SF1">
    <property type="entry name" value="TRYPTOPHAN--TRNA LIGASE, CYTOPLASMIC"/>
    <property type="match status" value="1"/>
</dbReference>
<evidence type="ECO:0000256" key="4">
    <source>
        <dbReference type="ARBA" id="ARBA00013782"/>
    </source>
</evidence>
<dbReference type="Gene3D" id="3.40.50.620">
    <property type="entry name" value="HUPs"/>
    <property type="match status" value="1"/>
</dbReference>
<dbReference type="AlphaFoldDB" id="A0A1J1HJN9"/>
<evidence type="ECO:0000256" key="8">
    <source>
        <dbReference type="ARBA" id="ARBA00022840"/>
    </source>
</evidence>
<keyword evidence="9 12" id="KW-0648">Protein biosynthesis</keyword>
<dbReference type="PRINTS" id="PR01039">
    <property type="entry name" value="TRNASYNTHTRP"/>
</dbReference>
<dbReference type="PROSITE" id="PS00178">
    <property type="entry name" value="AA_TRNA_LIGASE_I"/>
    <property type="match status" value="1"/>
</dbReference>
<evidence type="ECO:0000256" key="10">
    <source>
        <dbReference type="ARBA" id="ARBA00023146"/>
    </source>
</evidence>
<protein>
    <recommendedName>
        <fullName evidence="4">Tryptophan--tRNA ligase, cytoplasmic</fullName>
        <ecNumber evidence="3">6.1.1.2</ecNumber>
    </recommendedName>
    <alternativeName>
        <fullName evidence="11">Tryptophanyl-tRNA synthetase</fullName>
    </alternativeName>
</protein>
<proteinExistence type="inferred from homology"/>
<organism evidence="13 14">
    <name type="scientific">Clunio marinus</name>
    <dbReference type="NCBI Taxonomy" id="568069"/>
    <lineage>
        <taxon>Eukaryota</taxon>
        <taxon>Metazoa</taxon>
        <taxon>Ecdysozoa</taxon>
        <taxon>Arthropoda</taxon>
        <taxon>Hexapoda</taxon>
        <taxon>Insecta</taxon>
        <taxon>Pterygota</taxon>
        <taxon>Neoptera</taxon>
        <taxon>Endopterygota</taxon>
        <taxon>Diptera</taxon>
        <taxon>Nematocera</taxon>
        <taxon>Chironomoidea</taxon>
        <taxon>Chironomidae</taxon>
        <taxon>Clunio</taxon>
    </lineage>
</organism>
<dbReference type="InterPro" id="IPR014729">
    <property type="entry name" value="Rossmann-like_a/b/a_fold"/>
</dbReference>
<gene>
    <name evidence="13" type="ORF">CLUMA_CG002035</name>
</gene>
<evidence type="ECO:0000256" key="7">
    <source>
        <dbReference type="ARBA" id="ARBA00022741"/>
    </source>
</evidence>
<dbReference type="Gene3D" id="1.10.240.10">
    <property type="entry name" value="Tyrosyl-Transfer RNA Synthetase"/>
    <property type="match status" value="1"/>
</dbReference>
<dbReference type="CDD" id="cd00806">
    <property type="entry name" value="TrpRS_core"/>
    <property type="match status" value="1"/>
</dbReference>
<keyword evidence="14" id="KW-1185">Reference proteome</keyword>
<evidence type="ECO:0000313" key="14">
    <source>
        <dbReference type="Proteomes" id="UP000183832"/>
    </source>
</evidence>
<evidence type="ECO:0000256" key="6">
    <source>
        <dbReference type="ARBA" id="ARBA00022598"/>
    </source>
</evidence>
<dbReference type="GO" id="GO:0004830">
    <property type="term" value="F:tryptophan-tRNA ligase activity"/>
    <property type="evidence" value="ECO:0007669"/>
    <property type="project" value="UniProtKB-EC"/>
</dbReference>
<comment type="subcellular location">
    <subcellularLocation>
        <location evidence="1">Cytoplasm</location>
    </subcellularLocation>
</comment>
<keyword evidence="7 12" id="KW-0547">Nucleotide-binding</keyword>
<dbReference type="OrthoDB" id="10261385at2759"/>
<keyword evidence="8 12" id="KW-0067">ATP-binding</keyword>
<dbReference type="Pfam" id="PF00579">
    <property type="entry name" value="tRNA-synt_1b"/>
    <property type="match status" value="1"/>
</dbReference>
<dbReference type="EC" id="6.1.1.2" evidence="3"/>
<reference evidence="13 14" key="1">
    <citation type="submission" date="2015-04" db="EMBL/GenBank/DDBJ databases">
        <authorList>
            <person name="Syromyatnikov M.Y."/>
            <person name="Popov V.N."/>
        </authorList>
    </citation>
    <scope>NUCLEOTIDE SEQUENCE [LARGE SCALE GENOMIC DNA]</scope>
</reference>
<evidence type="ECO:0000256" key="11">
    <source>
        <dbReference type="ARBA" id="ARBA00030268"/>
    </source>
</evidence>
<keyword evidence="6 12" id="KW-0436">Ligase</keyword>
<dbReference type="STRING" id="568069.A0A1J1HJN9"/>
<evidence type="ECO:0000256" key="9">
    <source>
        <dbReference type="ARBA" id="ARBA00022917"/>
    </source>
</evidence>
<dbReference type="EMBL" id="CVRI01000006">
    <property type="protein sequence ID" value="CRK88255.1"/>
    <property type="molecule type" value="Genomic_DNA"/>
</dbReference>
<dbReference type="FunFam" id="3.40.50.620:FF:000033">
    <property type="entry name" value="tryptophan--tRNA ligase, cytoplasmic"/>
    <property type="match status" value="1"/>
</dbReference>
<evidence type="ECO:0000313" key="13">
    <source>
        <dbReference type="EMBL" id="CRK88255.1"/>
    </source>
</evidence>
<dbReference type="GO" id="GO:0005737">
    <property type="term" value="C:cytoplasm"/>
    <property type="evidence" value="ECO:0007669"/>
    <property type="project" value="UniProtKB-SubCell"/>
</dbReference>
<dbReference type="PANTHER" id="PTHR10055">
    <property type="entry name" value="TRYPTOPHANYL-TRNA SYNTHETASE"/>
    <property type="match status" value="1"/>
</dbReference>
<keyword evidence="10 12" id="KW-0030">Aminoacyl-tRNA synthetase</keyword>
<accession>A0A1J1HJN9</accession>
<comment type="similarity">
    <text evidence="2 12">Belongs to the class-I aminoacyl-tRNA synthetase family.</text>
</comment>
<evidence type="ECO:0000256" key="1">
    <source>
        <dbReference type="ARBA" id="ARBA00004496"/>
    </source>
</evidence>
<evidence type="ECO:0000256" key="12">
    <source>
        <dbReference type="RuleBase" id="RU363036"/>
    </source>
</evidence>
<name>A0A1J1HJN9_9DIPT</name>
<evidence type="ECO:0000256" key="3">
    <source>
        <dbReference type="ARBA" id="ARBA00013161"/>
    </source>
</evidence>
<dbReference type="SUPFAM" id="SSF52374">
    <property type="entry name" value="Nucleotidylyl transferase"/>
    <property type="match status" value="1"/>
</dbReference>